<evidence type="ECO:0000313" key="1">
    <source>
        <dbReference type="Ensembl" id="ENSFCTP00005044817.1"/>
    </source>
</evidence>
<organism evidence="1 2">
    <name type="scientific">Felis catus</name>
    <name type="common">Cat</name>
    <name type="synonym">Felis silvestris catus</name>
    <dbReference type="NCBI Taxonomy" id="9685"/>
    <lineage>
        <taxon>Eukaryota</taxon>
        <taxon>Metazoa</taxon>
        <taxon>Chordata</taxon>
        <taxon>Craniata</taxon>
        <taxon>Vertebrata</taxon>
        <taxon>Euteleostomi</taxon>
        <taxon>Mammalia</taxon>
        <taxon>Eutheria</taxon>
        <taxon>Laurasiatheria</taxon>
        <taxon>Carnivora</taxon>
        <taxon>Feliformia</taxon>
        <taxon>Felidae</taxon>
        <taxon>Felinae</taxon>
        <taxon>Felis</taxon>
    </lineage>
</organism>
<dbReference type="Ensembl" id="ENSFCTT00005061126.1">
    <property type="protein sequence ID" value="ENSFCTP00005044817.1"/>
    <property type="gene ID" value="ENSFCTG00005021259.1"/>
</dbReference>
<gene>
    <name evidence="1" type="primary">GSG1</name>
</gene>
<dbReference type="Proteomes" id="UP000823872">
    <property type="component" value="Chromosome B4"/>
</dbReference>
<reference evidence="1 2" key="1">
    <citation type="submission" date="2021-02" db="EMBL/GenBank/DDBJ databases">
        <title>Safari Cat Assemblies.</title>
        <authorList>
            <person name="Bredemeyer K.R."/>
            <person name="Murphy W.J."/>
        </authorList>
    </citation>
    <scope>NUCLEOTIDE SEQUENCE [LARGE SCALE GENOMIC DNA]</scope>
</reference>
<keyword evidence="2" id="KW-1185">Reference proteome</keyword>
<evidence type="ECO:0000313" key="2">
    <source>
        <dbReference type="Proteomes" id="UP000823872"/>
    </source>
</evidence>
<sequence length="242" mass="26180">MFVSPRRWSSPRASMANGHSYLPSSTCCHSASPQYPCSATTGLWAHRRCPSPCAEKVWQPNALTCRCPWMGAAPTTHHPRRWCNTAGRLGMTASPSIPSGVACGYPVRKAWKNQGRGAEVSLNSRHQPREILWLSMGAQFSSIGLEFASFLLLLMDLLLTGNPGCGLKLSAFAAISSVLSARPGFPSPVAWHRLSPPSTHTPSWCWSSSVSTVRASKETRLACHITTNVSSSSYVQPTQGVL</sequence>
<name>A0ABI7ZDP9_FELCA</name>
<reference evidence="1" key="2">
    <citation type="submission" date="2025-08" db="UniProtKB">
        <authorList>
            <consortium name="Ensembl"/>
        </authorList>
    </citation>
    <scope>IDENTIFICATION</scope>
    <source>
        <strain evidence="1">breed Abyssinian</strain>
    </source>
</reference>
<proteinExistence type="predicted"/>
<protein>
    <submittedName>
        <fullName evidence="1">Uncharacterized protein</fullName>
    </submittedName>
</protein>
<dbReference type="GeneTree" id="ENSGT01050000244814"/>
<accession>A0ABI7ZDP9</accession>
<reference evidence="1" key="3">
    <citation type="submission" date="2025-09" db="UniProtKB">
        <authorList>
            <consortium name="Ensembl"/>
        </authorList>
    </citation>
    <scope>IDENTIFICATION</scope>
    <source>
        <strain evidence="1">breed Abyssinian</strain>
    </source>
</reference>